<dbReference type="EMBL" id="CAJVCH010498009">
    <property type="protein sequence ID" value="CAG7821031.1"/>
    <property type="molecule type" value="Genomic_DNA"/>
</dbReference>
<evidence type="ECO:0000313" key="3">
    <source>
        <dbReference type="Proteomes" id="UP000708208"/>
    </source>
</evidence>
<gene>
    <name evidence="2" type="ORF">AFUS01_LOCUS31392</name>
</gene>
<organism evidence="2 3">
    <name type="scientific">Allacma fusca</name>
    <dbReference type="NCBI Taxonomy" id="39272"/>
    <lineage>
        <taxon>Eukaryota</taxon>
        <taxon>Metazoa</taxon>
        <taxon>Ecdysozoa</taxon>
        <taxon>Arthropoda</taxon>
        <taxon>Hexapoda</taxon>
        <taxon>Collembola</taxon>
        <taxon>Symphypleona</taxon>
        <taxon>Sminthuridae</taxon>
        <taxon>Allacma</taxon>
    </lineage>
</organism>
<dbReference type="Proteomes" id="UP000708208">
    <property type="component" value="Unassembled WGS sequence"/>
</dbReference>
<feature type="non-terminal residue" evidence="2">
    <location>
        <position position="199"/>
    </location>
</feature>
<dbReference type="OrthoDB" id="8007085at2759"/>
<keyword evidence="3" id="KW-1185">Reference proteome</keyword>
<evidence type="ECO:0000313" key="2">
    <source>
        <dbReference type="EMBL" id="CAG7821031.1"/>
    </source>
</evidence>
<feature type="region of interest" description="Disordered" evidence="1">
    <location>
        <begin position="92"/>
        <end position="111"/>
    </location>
</feature>
<proteinExistence type="predicted"/>
<dbReference type="AlphaFoldDB" id="A0A8J2KW99"/>
<accession>A0A8J2KW99</accession>
<name>A0A8J2KW99_9HEXA</name>
<feature type="compositionally biased region" description="Polar residues" evidence="1">
    <location>
        <begin position="56"/>
        <end position="76"/>
    </location>
</feature>
<feature type="region of interest" description="Disordered" evidence="1">
    <location>
        <begin position="54"/>
        <end position="76"/>
    </location>
</feature>
<sequence length="199" mass="23085">MKRVKYQAVNNISQRQFRRRVGKEVEILNYKLNQEPPRAELAFPLHINQQEHFENNSEPSAPQRQFSETEQQPEASQVFYQQNQRRVFFESGIGNNTISDTTESDSDDGDEKDISCDIRNWAVNHSINQSALKDLLQILRQDKKFKHLPSDPRTLLNTPQTTCARTIPPGEYVHFGVEKAIQKALGKHQNSFHEIELQL</sequence>
<protein>
    <submittedName>
        <fullName evidence="2">Uncharacterized protein</fullName>
    </submittedName>
</protein>
<evidence type="ECO:0000256" key="1">
    <source>
        <dbReference type="SAM" id="MobiDB-lite"/>
    </source>
</evidence>
<comment type="caution">
    <text evidence="2">The sequence shown here is derived from an EMBL/GenBank/DDBJ whole genome shotgun (WGS) entry which is preliminary data.</text>
</comment>
<reference evidence="2" key="1">
    <citation type="submission" date="2021-06" db="EMBL/GenBank/DDBJ databases">
        <authorList>
            <person name="Hodson N. C."/>
            <person name="Mongue J. A."/>
            <person name="Jaron S. K."/>
        </authorList>
    </citation>
    <scope>NUCLEOTIDE SEQUENCE</scope>
</reference>
<feature type="compositionally biased region" description="Acidic residues" evidence="1">
    <location>
        <begin position="102"/>
        <end position="111"/>
    </location>
</feature>